<dbReference type="GeneID" id="24140336"/>
<dbReference type="VEuPathDB" id="FungiDB:SPRG_18840"/>
<proteinExistence type="predicted"/>
<dbReference type="GO" id="GO:0006869">
    <property type="term" value="P:lipid transport"/>
    <property type="evidence" value="ECO:0007669"/>
    <property type="project" value="UniProtKB-KW"/>
</dbReference>
<evidence type="ECO:0000256" key="9">
    <source>
        <dbReference type="SAM" id="Phobius"/>
    </source>
</evidence>
<evidence type="ECO:0000256" key="7">
    <source>
        <dbReference type="ARBA" id="ARBA00023121"/>
    </source>
</evidence>
<protein>
    <recommendedName>
        <fullName evidence="10">SMP-LTD domain-containing protein</fullName>
    </recommendedName>
</protein>
<accession>A0A067D2I7</accession>
<dbReference type="STRING" id="695850.A0A067D2I7"/>
<dbReference type="GO" id="GO:0005789">
    <property type="term" value="C:endoplasmic reticulum membrane"/>
    <property type="evidence" value="ECO:0007669"/>
    <property type="project" value="UniProtKB-SubCell"/>
</dbReference>
<feature type="domain" description="SMP-LTD" evidence="10">
    <location>
        <begin position="257"/>
        <end position="443"/>
    </location>
</feature>
<keyword evidence="4" id="KW-0256">Endoplasmic reticulum</keyword>
<evidence type="ECO:0000256" key="2">
    <source>
        <dbReference type="ARBA" id="ARBA00022448"/>
    </source>
</evidence>
<keyword evidence="2" id="KW-0813">Transport</keyword>
<evidence type="ECO:0000256" key="8">
    <source>
        <dbReference type="ARBA" id="ARBA00023136"/>
    </source>
</evidence>
<evidence type="ECO:0000259" key="10">
    <source>
        <dbReference type="PROSITE" id="PS51847"/>
    </source>
</evidence>
<reference evidence="11 12" key="1">
    <citation type="journal article" date="2013" name="PLoS Genet.">
        <title>Distinctive expansion of potential virulence genes in the genome of the oomycete fish pathogen Saprolegnia parasitica.</title>
        <authorList>
            <person name="Jiang R.H."/>
            <person name="de Bruijn I."/>
            <person name="Haas B.J."/>
            <person name="Belmonte R."/>
            <person name="Lobach L."/>
            <person name="Christie J."/>
            <person name="van den Ackerveken G."/>
            <person name="Bottin A."/>
            <person name="Bulone V."/>
            <person name="Diaz-Moreno S.M."/>
            <person name="Dumas B."/>
            <person name="Fan L."/>
            <person name="Gaulin E."/>
            <person name="Govers F."/>
            <person name="Grenville-Briggs L.J."/>
            <person name="Horner N.R."/>
            <person name="Levin J.Z."/>
            <person name="Mammella M."/>
            <person name="Meijer H.J."/>
            <person name="Morris P."/>
            <person name="Nusbaum C."/>
            <person name="Oome S."/>
            <person name="Phillips A.J."/>
            <person name="van Rooyen D."/>
            <person name="Rzeszutek E."/>
            <person name="Saraiva M."/>
            <person name="Secombes C.J."/>
            <person name="Seidl M.F."/>
            <person name="Snel B."/>
            <person name="Stassen J.H."/>
            <person name="Sykes S."/>
            <person name="Tripathy S."/>
            <person name="van den Berg H."/>
            <person name="Vega-Arreguin J.C."/>
            <person name="Wawra S."/>
            <person name="Young S.K."/>
            <person name="Zeng Q."/>
            <person name="Dieguez-Uribeondo J."/>
            <person name="Russ C."/>
            <person name="Tyler B.M."/>
            <person name="van West P."/>
        </authorList>
    </citation>
    <scope>NUCLEOTIDE SEQUENCE [LARGE SCALE GENOMIC DNA]</scope>
    <source>
        <strain evidence="11 12">CBS 223.65</strain>
    </source>
</reference>
<dbReference type="RefSeq" id="XP_012194056.1">
    <property type="nucleotide sequence ID" value="XM_012338666.1"/>
</dbReference>
<keyword evidence="5 9" id="KW-1133">Transmembrane helix</keyword>
<sequence length="512" mass="54775">MLGWLVWSVMLLAVGFTAGALSMVLLGWEPLLRGAARVVRARSKTKHGRGLAREATGDDQNQFTFLAQSLVSQQVRATDILAIAALASKQQPTDVDSGLEGMDLHSLSMPLQVKEFNRVVGRLLSGALGASTQLQIINSALSCDDDVRPLRTSLLCLTKPTSQIFRMTLLTLRVLVQRASDAMPSEGGAHAAVMAQFLGRSFGPTLQLDAIALTRLLQDYETIVQRMLAIEAPSEALRAYAAGPALHVASARQTTSPPIDVSWTNAVLSRWFQEYASMPQLVAVWAASANRLLQKQPLPGSIETLELKQLTLGATPPCISSLAHVATHTPDELCLAFTLDYTGDASVEVHTSVPMSDFETKVSIRVHIKSFRGRVRLLVPPAMTDPGHGWVAFEEPPTFALSIESCQHPPQGLPQLAKLVSLEILESIAADATLPHWVHMELPWHPVTSSLDAFFADIQAAPGTTTSDASAKSFVETAGGLMGSAVGSAFGGAFGGKVARAVGEKMGEHLAK</sequence>
<dbReference type="EMBL" id="KK583189">
    <property type="protein sequence ID" value="KDO35680.1"/>
    <property type="molecule type" value="Genomic_DNA"/>
</dbReference>
<dbReference type="InterPro" id="IPR031468">
    <property type="entry name" value="SMP_LBD"/>
</dbReference>
<organism evidence="11 12">
    <name type="scientific">Saprolegnia parasitica (strain CBS 223.65)</name>
    <dbReference type="NCBI Taxonomy" id="695850"/>
    <lineage>
        <taxon>Eukaryota</taxon>
        <taxon>Sar</taxon>
        <taxon>Stramenopiles</taxon>
        <taxon>Oomycota</taxon>
        <taxon>Saprolegniomycetes</taxon>
        <taxon>Saprolegniales</taxon>
        <taxon>Saprolegniaceae</taxon>
        <taxon>Saprolegnia</taxon>
    </lineage>
</organism>
<gene>
    <name evidence="11" type="ORF">SPRG_18840</name>
</gene>
<dbReference type="KEGG" id="spar:SPRG_18840"/>
<evidence type="ECO:0000313" key="12">
    <source>
        <dbReference type="Proteomes" id="UP000030745"/>
    </source>
</evidence>
<dbReference type="PANTHER" id="PTHR13466">
    <property type="entry name" value="TEX2 PROTEIN-RELATED"/>
    <property type="match status" value="1"/>
</dbReference>
<dbReference type="PROSITE" id="PS51847">
    <property type="entry name" value="SMP"/>
    <property type="match status" value="1"/>
</dbReference>
<evidence type="ECO:0000256" key="5">
    <source>
        <dbReference type="ARBA" id="ARBA00022989"/>
    </source>
</evidence>
<evidence type="ECO:0000313" key="11">
    <source>
        <dbReference type="EMBL" id="KDO35680.1"/>
    </source>
</evidence>
<evidence type="ECO:0000256" key="1">
    <source>
        <dbReference type="ARBA" id="ARBA00004586"/>
    </source>
</evidence>
<dbReference type="AlphaFoldDB" id="A0A067D2I7"/>
<dbReference type="OMA" id="FQEYASM"/>
<comment type="subcellular location">
    <subcellularLocation>
        <location evidence="1">Endoplasmic reticulum membrane</location>
    </subcellularLocation>
</comment>
<dbReference type="CDD" id="cd21669">
    <property type="entry name" value="SMP_SF"/>
    <property type="match status" value="1"/>
</dbReference>
<keyword evidence="12" id="KW-1185">Reference proteome</keyword>
<dbReference type="OrthoDB" id="76431at2759"/>
<evidence type="ECO:0000256" key="3">
    <source>
        <dbReference type="ARBA" id="ARBA00022692"/>
    </source>
</evidence>
<name>A0A067D2I7_SAPPC</name>
<feature type="transmembrane region" description="Helical" evidence="9">
    <location>
        <begin position="6"/>
        <end position="28"/>
    </location>
</feature>
<dbReference type="GO" id="GO:0008289">
    <property type="term" value="F:lipid binding"/>
    <property type="evidence" value="ECO:0007669"/>
    <property type="project" value="UniProtKB-KW"/>
</dbReference>
<keyword evidence="6" id="KW-0445">Lipid transport</keyword>
<keyword evidence="8 9" id="KW-0472">Membrane</keyword>
<evidence type="ECO:0000256" key="4">
    <source>
        <dbReference type="ARBA" id="ARBA00022824"/>
    </source>
</evidence>
<keyword evidence="3 9" id="KW-0812">Transmembrane</keyword>
<dbReference type="Proteomes" id="UP000030745">
    <property type="component" value="Unassembled WGS sequence"/>
</dbReference>
<keyword evidence="7" id="KW-0446">Lipid-binding</keyword>
<evidence type="ECO:0000256" key="6">
    <source>
        <dbReference type="ARBA" id="ARBA00023055"/>
    </source>
</evidence>